<organism evidence="17 18">
    <name type="scientific">Moritella yayanosii</name>
    <dbReference type="NCBI Taxonomy" id="69539"/>
    <lineage>
        <taxon>Bacteria</taxon>
        <taxon>Pseudomonadati</taxon>
        <taxon>Pseudomonadota</taxon>
        <taxon>Gammaproteobacteria</taxon>
        <taxon>Alteromonadales</taxon>
        <taxon>Moritellaceae</taxon>
        <taxon>Moritella</taxon>
    </lineage>
</organism>
<evidence type="ECO:0000256" key="9">
    <source>
        <dbReference type="ARBA" id="ARBA00022777"/>
    </source>
</evidence>
<comment type="catalytic activity">
    <reaction evidence="1">
        <text>ATP + protein L-histidine = ADP + protein N-phospho-L-histidine.</text>
        <dbReference type="EC" id="2.7.13.3"/>
    </reaction>
</comment>
<dbReference type="GO" id="GO:0005524">
    <property type="term" value="F:ATP binding"/>
    <property type="evidence" value="ECO:0007669"/>
    <property type="project" value="UniProtKB-KW"/>
</dbReference>
<dbReference type="InterPro" id="IPR010559">
    <property type="entry name" value="Sig_transdc_His_kin_internal"/>
</dbReference>
<dbReference type="Gene3D" id="3.30.450.40">
    <property type="match status" value="1"/>
</dbReference>
<evidence type="ECO:0000256" key="14">
    <source>
        <dbReference type="SAM" id="Phobius"/>
    </source>
</evidence>
<dbReference type="SUPFAM" id="SSF55781">
    <property type="entry name" value="GAF domain-like"/>
    <property type="match status" value="1"/>
</dbReference>
<dbReference type="Proteomes" id="UP000250163">
    <property type="component" value="Chromosome MORIYA"/>
</dbReference>
<dbReference type="InterPro" id="IPR036890">
    <property type="entry name" value="HATPase_C_sf"/>
</dbReference>
<keyword evidence="5" id="KW-0597">Phosphoprotein</keyword>
<dbReference type="EMBL" id="LS483250">
    <property type="protein sequence ID" value="SQD76667.1"/>
    <property type="molecule type" value="Genomic_DNA"/>
</dbReference>
<dbReference type="Pfam" id="PF07694">
    <property type="entry name" value="5TM-5TMR_LYT"/>
    <property type="match status" value="1"/>
</dbReference>
<dbReference type="InterPro" id="IPR029016">
    <property type="entry name" value="GAF-like_dom_sf"/>
</dbReference>
<feature type="transmembrane region" description="Helical" evidence="14">
    <location>
        <begin position="139"/>
        <end position="160"/>
    </location>
</feature>
<keyword evidence="12" id="KW-0902">Two-component regulatory system</keyword>
<keyword evidence="8" id="KW-0547">Nucleotide-binding</keyword>
<evidence type="ECO:0000256" key="4">
    <source>
        <dbReference type="ARBA" id="ARBA00022475"/>
    </source>
</evidence>
<reference evidence="18" key="1">
    <citation type="submission" date="2018-05" db="EMBL/GenBank/DDBJ databases">
        <authorList>
            <person name="Cea G.-C."/>
            <person name="William W."/>
        </authorList>
    </citation>
    <scope>NUCLEOTIDE SEQUENCE [LARGE SCALE GENOMIC DNA]</scope>
    <source>
        <strain evidence="18">DB21MT 5</strain>
    </source>
</reference>
<comment type="subcellular location">
    <subcellularLocation>
        <location evidence="2">Cell membrane</location>
        <topology evidence="2">Multi-pass membrane protein</topology>
    </subcellularLocation>
</comment>
<evidence type="ECO:0000256" key="7">
    <source>
        <dbReference type="ARBA" id="ARBA00022692"/>
    </source>
</evidence>
<keyword evidence="9 17" id="KW-0418">Kinase</keyword>
<evidence type="ECO:0000313" key="18">
    <source>
        <dbReference type="Proteomes" id="UP000250163"/>
    </source>
</evidence>
<evidence type="ECO:0000259" key="15">
    <source>
        <dbReference type="Pfam" id="PF06580"/>
    </source>
</evidence>
<evidence type="ECO:0000256" key="5">
    <source>
        <dbReference type="ARBA" id="ARBA00022553"/>
    </source>
</evidence>
<evidence type="ECO:0000256" key="11">
    <source>
        <dbReference type="ARBA" id="ARBA00022989"/>
    </source>
</evidence>
<evidence type="ECO:0000256" key="2">
    <source>
        <dbReference type="ARBA" id="ARBA00004651"/>
    </source>
</evidence>
<name>A0A330LHM4_9GAMM</name>
<accession>A0A330LHM4</accession>
<keyword evidence="4" id="KW-1003">Cell membrane</keyword>
<dbReference type="PANTHER" id="PTHR34220:SF10">
    <property type="entry name" value="SENSOR HISTIDINE KINASE BTSS"/>
    <property type="match status" value="1"/>
</dbReference>
<proteinExistence type="predicted"/>
<dbReference type="PANTHER" id="PTHR34220">
    <property type="entry name" value="SENSOR HISTIDINE KINASE YPDA"/>
    <property type="match status" value="1"/>
</dbReference>
<keyword evidence="18" id="KW-1185">Reference proteome</keyword>
<keyword evidence="7 14" id="KW-0812">Transmembrane</keyword>
<feature type="transmembrane region" description="Helical" evidence="14">
    <location>
        <begin position="103"/>
        <end position="127"/>
    </location>
</feature>
<evidence type="ECO:0000256" key="13">
    <source>
        <dbReference type="ARBA" id="ARBA00023136"/>
    </source>
</evidence>
<gene>
    <name evidence="17" type="primary">yehU</name>
    <name evidence="17" type="ORF">MORIYA_0189</name>
</gene>
<keyword evidence="6" id="KW-0808">Transferase</keyword>
<evidence type="ECO:0000256" key="10">
    <source>
        <dbReference type="ARBA" id="ARBA00022840"/>
    </source>
</evidence>
<protein>
    <recommendedName>
        <fullName evidence="3">histidine kinase</fullName>
        <ecNumber evidence="3">2.7.13.3</ecNumber>
    </recommendedName>
</protein>
<dbReference type="SUPFAM" id="SSF55874">
    <property type="entry name" value="ATPase domain of HSP90 chaperone/DNA topoisomerase II/histidine kinase"/>
    <property type="match status" value="1"/>
</dbReference>
<dbReference type="AlphaFoldDB" id="A0A330LHM4"/>
<feature type="transmembrane region" description="Helical" evidence="14">
    <location>
        <begin position="12"/>
        <end position="34"/>
    </location>
</feature>
<feature type="transmembrane region" description="Helical" evidence="14">
    <location>
        <begin position="166"/>
        <end position="192"/>
    </location>
</feature>
<dbReference type="Pfam" id="PF06580">
    <property type="entry name" value="His_kinase"/>
    <property type="match status" value="1"/>
</dbReference>
<dbReference type="InterPro" id="IPR011620">
    <property type="entry name" value="Sig_transdc_His_kinase_LytS_TM"/>
</dbReference>
<dbReference type="KEGG" id="mya:MORIYA_0189"/>
<dbReference type="GO" id="GO:0071555">
    <property type="term" value="P:cell wall organization"/>
    <property type="evidence" value="ECO:0007669"/>
    <property type="project" value="InterPro"/>
</dbReference>
<dbReference type="EC" id="2.7.13.3" evidence="3"/>
<keyword evidence="13 14" id="KW-0472">Membrane</keyword>
<evidence type="ECO:0000256" key="8">
    <source>
        <dbReference type="ARBA" id="ARBA00022741"/>
    </source>
</evidence>
<evidence type="ECO:0000256" key="12">
    <source>
        <dbReference type="ARBA" id="ARBA00023012"/>
    </source>
</evidence>
<keyword evidence="10" id="KW-0067">ATP-binding</keyword>
<dbReference type="GO" id="GO:0005886">
    <property type="term" value="C:plasma membrane"/>
    <property type="evidence" value="ECO:0007669"/>
    <property type="project" value="UniProtKB-SubCell"/>
</dbReference>
<dbReference type="Pfam" id="PF15714">
    <property type="entry name" value="SpoVT_C"/>
    <property type="match status" value="1"/>
</dbReference>
<evidence type="ECO:0000256" key="1">
    <source>
        <dbReference type="ARBA" id="ARBA00000085"/>
    </source>
</evidence>
<feature type="domain" description="Signal transduction histidine kinase 5TM receptor LytS transmembrane region" evidence="16">
    <location>
        <begin position="26"/>
        <end position="195"/>
    </location>
</feature>
<feature type="transmembrane region" description="Helical" evidence="14">
    <location>
        <begin position="40"/>
        <end position="60"/>
    </location>
</feature>
<keyword evidence="11 14" id="KW-1133">Transmembrane helix</keyword>
<evidence type="ECO:0000256" key="6">
    <source>
        <dbReference type="ARBA" id="ARBA00022679"/>
    </source>
</evidence>
<dbReference type="Gene3D" id="3.30.565.10">
    <property type="entry name" value="Histidine kinase-like ATPase, C-terminal domain"/>
    <property type="match status" value="1"/>
</dbReference>
<evidence type="ECO:0000313" key="17">
    <source>
        <dbReference type="EMBL" id="SQD76667.1"/>
    </source>
</evidence>
<feature type="domain" description="Signal transduction histidine kinase internal region" evidence="15">
    <location>
        <begin position="367"/>
        <end position="445"/>
    </location>
</feature>
<feature type="transmembrane region" description="Helical" evidence="14">
    <location>
        <begin position="72"/>
        <end position="91"/>
    </location>
</feature>
<dbReference type="InterPro" id="IPR050640">
    <property type="entry name" value="Bact_2-comp_sensor_kinase"/>
</dbReference>
<sequence>MMDLIPSLLQQMCVYLVLAYLLSKTPLFIPLLNISSRWEHKLSCYLIFSMFCIMGSYFGLQYGDAIVNTRAIGAVMGGLFGGPVVGLAVGMTGGIHRYFMGGFTDLACAISTSVEGLIGGLLHVYLLRKNTIHYIFKPHVIFLVTLFSELTQMAILLVVAKPYEQAYALVSVAALPMITANTIGAVLFMSIIEDRKSIFEKYSTAFSQRALRIANRSVGILSQGLNTESAQTIARIIYEETNVGAIAITDTNNILAFIGIGEQHHHVNVPISSYIQQAIDENRIIDLNSKTNTYQCPIDDKCRLGSAFILPLRNGDNKVVGTIKLYEPRRKLLSNINISMAEGIAQLLSSQILLGHYQQQQTLLTQAELKLLHAQVNPHFLFNALTTISAVTRREPDKARMLIQHLAQFFRKNLKQNIESVSLREELSHVNAYLTIEQARLTNRLSVSIDIAPELMDIKLPSFTLQPLIENAIKHGISTMLSAGKVEIYSQNTPEGPRIFVTDNAGTFVTSKKENTGLGLKIVDKRLINHFNKHSSLQISTTKNKLTQVSFLLPTSAITTDKEH</sequence>
<evidence type="ECO:0000259" key="16">
    <source>
        <dbReference type="Pfam" id="PF07694"/>
    </source>
</evidence>
<dbReference type="GO" id="GO:0000155">
    <property type="term" value="F:phosphorelay sensor kinase activity"/>
    <property type="evidence" value="ECO:0007669"/>
    <property type="project" value="InterPro"/>
</dbReference>
<evidence type="ECO:0000256" key="3">
    <source>
        <dbReference type="ARBA" id="ARBA00012438"/>
    </source>
</evidence>